<comment type="caution">
    <text evidence="8">The sequence shown here is derived from an EMBL/GenBank/DDBJ whole genome shotgun (WGS) entry which is preliminary data.</text>
</comment>
<feature type="transmembrane region" description="Helical" evidence="6">
    <location>
        <begin position="182"/>
        <end position="199"/>
    </location>
</feature>
<dbReference type="Pfam" id="PF01490">
    <property type="entry name" value="Aa_trans"/>
    <property type="match status" value="1"/>
</dbReference>
<dbReference type="STRING" id="2018661.A0A2A2JZH8"/>
<protein>
    <recommendedName>
        <fullName evidence="7">Amino acid transporter transmembrane domain-containing protein</fullName>
    </recommendedName>
</protein>
<dbReference type="Proteomes" id="UP000218231">
    <property type="component" value="Unassembled WGS sequence"/>
</dbReference>
<reference evidence="8 9" key="1">
    <citation type="journal article" date="2017" name="Curr. Biol.">
        <title>Genome architecture and evolution of a unichromosomal asexual nematode.</title>
        <authorList>
            <person name="Fradin H."/>
            <person name="Zegar C."/>
            <person name="Gutwein M."/>
            <person name="Lucas J."/>
            <person name="Kovtun M."/>
            <person name="Corcoran D."/>
            <person name="Baugh L.R."/>
            <person name="Kiontke K."/>
            <person name="Gunsalus K."/>
            <person name="Fitch D.H."/>
            <person name="Piano F."/>
        </authorList>
    </citation>
    <scope>NUCLEOTIDE SEQUENCE [LARGE SCALE GENOMIC DNA]</scope>
    <source>
        <strain evidence="8">PF1309</strain>
    </source>
</reference>
<dbReference type="PANTHER" id="PTHR22950:SF343">
    <property type="entry name" value="AMINO ACID TRANSPORTER SKAT-1-RELATED"/>
    <property type="match status" value="1"/>
</dbReference>
<feature type="transmembrane region" description="Helical" evidence="6">
    <location>
        <begin position="401"/>
        <end position="427"/>
    </location>
</feature>
<feature type="transmembrane region" description="Helical" evidence="6">
    <location>
        <begin position="447"/>
        <end position="470"/>
    </location>
</feature>
<gene>
    <name evidence="8" type="ORF">WR25_18392</name>
</gene>
<keyword evidence="4 6" id="KW-0472">Membrane</keyword>
<evidence type="ECO:0000313" key="9">
    <source>
        <dbReference type="Proteomes" id="UP000218231"/>
    </source>
</evidence>
<accession>A0A2A2JZH8</accession>
<dbReference type="GO" id="GO:0005774">
    <property type="term" value="C:vacuolar membrane"/>
    <property type="evidence" value="ECO:0007669"/>
    <property type="project" value="TreeGrafter"/>
</dbReference>
<evidence type="ECO:0000313" key="8">
    <source>
        <dbReference type="EMBL" id="PAV67054.1"/>
    </source>
</evidence>
<keyword evidence="2 6" id="KW-0812">Transmembrane</keyword>
<feature type="region of interest" description="Disordered" evidence="5">
    <location>
        <begin position="1"/>
        <end position="23"/>
    </location>
</feature>
<dbReference type="OrthoDB" id="10264777at2759"/>
<organism evidence="8 9">
    <name type="scientific">Diploscapter pachys</name>
    <dbReference type="NCBI Taxonomy" id="2018661"/>
    <lineage>
        <taxon>Eukaryota</taxon>
        <taxon>Metazoa</taxon>
        <taxon>Ecdysozoa</taxon>
        <taxon>Nematoda</taxon>
        <taxon>Chromadorea</taxon>
        <taxon>Rhabditida</taxon>
        <taxon>Rhabditina</taxon>
        <taxon>Rhabditomorpha</taxon>
        <taxon>Rhabditoidea</taxon>
        <taxon>Rhabditidae</taxon>
        <taxon>Diploscapter</taxon>
    </lineage>
</organism>
<feature type="domain" description="Amino acid transporter transmembrane" evidence="7">
    <location>
        <begin position="128"/>
        <end position="462"/>
    </location>
</feature>
<feature type="transmembrane region" description="Helical" evidence="6">
    <location>
        <begin position="325"/>
        <end position="349"/>
    </location>
</feature>
<sequence>MSDESPPSTPPAYAMEAGSAPGPGGIKGKTIHILDDFKTSTLELFPWTKAAKAKAALGPEEEPRISFFSGCCTLSKGMVNAGVFSLPYAWKLGGLWASRLGFKSLDYGHFAKKVCETSDIPWLRRHPHFMVYVVNISVLIYQLGLGSVAILFIADNMASLFIPFLKFFVSLWGDHIGGSQNHQMIVFATITLGFVILTNSFTNIRVVAYIAIISTFFLFVGTVVIAQYTLRQHLHFSDLPAATNFKNTIMMIGIVAYAFEGQTMVLPVFNKLEHPEKFLRLPIGVLSITMVAAGIYCTFLGAVGFMGFGENVGSVITVNMPRSPLYTFVNICLMIQSVCGNGMAMYVIFDMWQNGFVTKMGRIIPCIKTRFGTMATILCFRIFWCLLTYGMVVLIPHIEDMMSLVGVTGGTTCALVFPPIFEIIVFWTEWKKELSPCARWSLIARNIFAVVVGFVFIGVGIYANMCTIIADFSAPDSTLADSTTNLTTTINYNF</sequence>
<keyword evidence="3 6" id="KW-1133">Transmembrane helix</keyword>
<name>A0A2A2JZH8_9BILA</name>
<evidence type="ECO:0000256" key="4">
    <source>
        <dbReference type="ARBA" id="ARBA00023136"/>
    </source>
</evidence>
<dbReference type="AlphaFoldDB" id="A0A2A2JZH8"/>
<feature type="transmembrane region" description="Helical" evidence="6">
    <location>
        <begin position="248"/>
        <end position="269"/>
    </location>
</feature>
<feature type="transmembrane region" description="Helical" evidence="6">
    <location>
        <begin position="370"/>
        <end position="395"/>
    </location>
</feature>
<dbReference type="EMBL" id="LIAE01010006">
    <property type="protein sequence ID" value="PAV67054.1"/>
    <property type="molecule type" value="Genomic_DNA"/>
</dbReference>
<dbReference type="PANTHER" id="PTHR22950">
    <property type="entry name" value="AMINO ACID TRANSPORTER"/>
    <property type="match status" value="1"/>
</dbReference>
<dbReference type="GO" id="GO:0015179">
    <property type="term" value="F:L-amino acid transmembrane transporter activity"/>
    <property type="evidence" value="ECO:0007669"/>
    <property type="project" value="TreeGrafter"/>
</dbReference>
<evidence type="ECO:0000259" key="7">
    <source>
        <dbReference type="Pfam" id="PF01490"/>
    </source>
</evidence>
<evidence type="ECO:0000256" key="1">
    <source>
        <dbReference type="ARBA" id="ARBA00004141"/>
    </source>
</evidence>
<feature type="transmembrane region" description="Helical" evidence="6">
    <location>
        <begin position="281"/>
        <end position="305"/>
    </location>
</feature>
<feature type="transmembrane region" description="Helical" evidence="6">
    <location>
        <begin position="129"/>
        <end position="162"/>
    </location>
</feature>
<dbReference type="InterPro" id="IPR013057">
    <property type="entry name" value="AA_transpt_TM"/>
</dbReference>
<comment type="subcellular location">
    <subcellularLocation>
        <location evidence="1">Membrane</location>
        <topology evidence="1">Multi-pass membrane protein</topology>
    </subcellularLocation>
</comment>
<keyword evidence="9" id="KW-1185">Reference proteome</keyword>
<evidence type="ECO:0000256" key="2">
    <source>
        <dbReference type="ARBA" id="ARBA00022692"/>
    </source>
</evidence>
<feature type="transmembrane region" description="Helical" evidence="6">
    <location>
        <begin position="206"/>
        <end position="228"/>
    </location>
</feature>
<evidence type="ECO:0000256" key="3">
    <source>
        <dbReference type="ARBA" id="ARBA00022989"/>
    </source>
</evidence>
<evidence type="ECO:0000256" key="6">
    <source>
        <dbReference type="SAM" id="Phobius"/>
    </source>
</evidence>
<evidence type="ECO:0000256" key="5">
    <source>
        <dbReference type="SAM" id="MobiDB-lite"/>
    </source>
</evidence>
<proteinExistence type="predicted"/>